<dbReference type="HOGENOM" id="CLU_1968557_0_0_10"/>
<dbReference type="EMBL" id="ACVA01000047">
    <property type="protein sequence ID" value="EEX18214.1"/>
    <property type="molecule type" value="Genomic_DNA"/>
</dbReference>
<accession>C9MQU9</accession>
<gene>
    <name evidence="1" type="ORF">HMPREF0973_01999</name>
</gene>
<reference evidence="1 2" key="1">
    <citation type="submission" date="2009-09" db="EMBL/GenBank/DDBJ databases">
        <authorList>
            <person name="Weinstock G."/>
            <person name="Sodergren E."/>
            <person name="Clifton S."/>
            <person name="Fulton L."/>
            <person name="Fulton B."/>
            <person name="Courtney L."/>
            <person name="Fronick C."/>
            <person name="Harrison M."/>
            <person name="Strong C."/>
            <person name="Farmer C."/>
            <person name="Delahaunty K."/>
            <person name="Markovic C."/>
            <person name="Hall O."/>
            <person name="Minx P."/>
            <person name="Tomlinson C."/>
            <person name="Mitreva M."/>
            <person name="Nelson J."/>
            <person name="Hou S."/>
            <person name="Wollam A."/>
            <person name="Pepin K.H."/>
            <person name="Johnson M."/>
            <person name="Bhonagiri V."/>
            <person name="Nash W.E."/>
            <person name="Warren W."/>
            <person name="Chinwalla A."/>
            <person name="Mardis E.R."/>
            <person name="Wilson R.K."/>
        </authorList>
    </citation>
    <scope>NUCLEOTIDE SEQUENCE [LARGE SCALE GENOMIC DNA]</scope>
    <source>
        <strain evidence="1 2">F0319</strain>
    </source>
</reference>
<dbReference type="Proteomes" id="UP000003327">
    <property type="component" value="Unassembled WGS sequence"/>
</dbReference>
<evidence type="ECO:0000313" key="2">
    <source>
        <dbReference type="Proteomes" id="UP000003327"/>
    </source>
</evidence>
<dbReference type="STRING" id="649761.HMPREF0973_01999"/>
<keyword evidence="2" id="KW-1185">Reference proteome</keyword>
<organism evidence="1 2">
    <name type="scientific">Prevotella veroralis F0319</name>
    <dbReference type="NCBI Taxonomy" id="649761"/>
    <lineage>
        <taxon>Bacteria</taxon>
        <taxon>Pseudomonadati</taxon>
        <taxon>Bacteroidota</taxon>
        <taxon>Bacteroidia</taxon>
        <taxon>Bacteroidales</taxon>
        <taxon>Prevotellaceae</taxon>
        <taxon>Prevotella</taxon>
    </lineage>
</organism>
<name>C9MQU9_9BACT</name>
<sequence>MVYQGVHVYLRLFNNCAKSYNKRKEELLEGSFTGKSSYAIDLEQHKDWEVDYFMAVPRMAHNIQHSVKIYSIYLRYVALGDMHVYSIDEEFIDAILYLYSSKLSTHDFAMKIIRDVLRETGKQLQQV</sequence>
<dbReference type="eggNOG" id="COG0389">
    <property type="taxonomic scope" value="Bacteria"/>
</dbReference>
<comment type="caution">
    <text evidence="1">The sequence shown here is derived from an EMBL/GenBank/DDBJ whole genome shotgun (WGS) entry which is preliminary data.</text>
</comment>
<proteinExistence type="predicted"/>
<dbReference type="AlphaFoldDB" id="C9MQU9"/>
<protein>
    <submittedName>
        <fullName evidence="1">Uncharacterized protein</fullName>
    </submittedName>
</protein>
<evidence type="ECO:0000313" key="1">
    <source>
        <dbReference type="EMBL" id="EEX18214.1"/>
    </source>
</evidence>